<dbReference type="OrthoDB" id="5764104at2"/>
<evidence type="ECO:0000256" key="1">
    <source>
        <dbReference type="ARBA" id="ARBA00004141"/>
    </source>
</evidence>
<feature type="transmembrane region" description="Helical" evidence="6">
    <location>
        <begin position="36"/>
        <end position="53"/>
    </location>
</feature>
<dbReference type="AlphaFoldDB" id="A0A2N5X396"/>
<feature type="transmembrane region" description="Helical" evidence="6">
    <location>
        <begin position="104"/>
        <end position="126"/>
    </location>
</feature>
<dbReference type="RefSeq" id="WP_101517981.1">
    <property type="nucleotide sequence ID" value="NZ_PKUS01000010.1"/>
</dbReference>
<sequence>MLINSVVLVLREVLEASVLISVLLAMTVSLRLSLRWLLLALPLTVVAVVLFAFSLDSMTDALDGAGQEVVSALLQVLVFVALVCVVFVATRVGRSASVMAQPMAIFMALATLCALTRECSEILIYITGFATSEEHRTAVFAGSAIGATIGLSVGVLLYAALNSLPERRVIPVCHALLALIGAGMVMQSSMLLEQVDWLPSARQLWDSNVLVNEQSLTGQLLYAVFGYEATPSLLQVSLYLGSVALVVCAWWAGQVVGSTVDAA</sequence>
<evidence type="ECO:0000256" key="3">
    <source>
        <dbReference type="ARBA" id="ARBA00022692"/>
    </source>
</evidence>
<evidence type="ECO:0000313" key="7">
    <source>
        <dbReference type="EMBL" id="PLW68958.1"/>
    </source>
</evidence>
<name>A0A2N5X396_9GAMM</name>
<evidence type="ECO:0000256" key="4">
    <source>
        <dbReference type="ARBA" id="ARBA00022989"/>
    </source>
</evidence>
<dbReference type="PANTHER" id="PTHR31632:SF2">
    <property type="entry name" value="PLASMA MEMBRANE IRON PERMEASE"/>
    <property type="match status" value="1"/>
</dbReference>
<proteinExistence type="inferred from homology"/>
<evidence type="ECO:0000256" key="6">
    <source>
        <dbReference type="SAM" id="Phobius"/>
    </source>
</evidence>
<comment type="caution">
    <text evidence="7">The sequence shown here is derived from an EMBL/GenBank/DDBJ whole genome shotgun (WGS) entry which is preliminary data.</text>
</comment>
<comment type="similarity">
    <text evidence="2">Belongs to the oxidase-dependent Fe transporter (OFeT) (TC 9.A.10.1) family.</text>
</comment>
<dbReference type="InterPro" id="IPR004923">
    <property type="entry name" value="FTR1/Fip1/EfeU"/>
</dbReference>
<evidence type="ECO:0000256" key="2">
    <source>
        <dbReference type="ARBA" id="ARBA00008333"/>
    </source>
</evidence>
<accession>A0A2N5X396</accession>
<gene>
    <name evidence="7" type="ORF">C0039_10075</name>
</gene>
<feature type="transmembrane region" description="Helical" evidence="6">
    <location>
        <begin position="138"/>
        <end position="160"/>
    </location>
</feature>
<dbReference type="EMBL" id="PKUS01000010">
    <property type="protein sequence ID" value="PLW68958.1"/>
    <property type="molecule type" value="Genomic_DNA"/>
</dbReference>
<keyword evidence="5 6" id="KW-0472">Membrane</keyword>
<dbReference type="Proteomes" id="UP000235005">
    <property type="component" value="Unassembled WGS sequence"/>
</dbReference>
<organism evidence="7 8">
    <name type="scientific">Pseudohalioglobus lutimaris</name>
    <dbReference type="NCBI Taxonomy" id="1737061"/>
    <lineage>
        <taxon>Bacteria</taxon>
        <taxon>Pseudomonadati</taxon>
        <taxon>Pseudomonadota</taxon>
        <taxon>Gammaproteobacteria</taxon>
        <taxon>Cellvibrionales</taxon>
        <taxon>Halieaceae</taxon>
        <taxon>Pseudohalioglobus</taxon>
    </lineage>
</organism>
<comment type="subcellular location">
    <subcellularLocation>
        <location evidence="1">Membrane</location>
        <topology evidence="1">Multi-pass membrane protein</topology>
    </subcellularLocation>
</comment>
<feature type="transmembrane region" description="Helical" evidence="6">
    <location>
        <begin position="172"/>
        <end position="192"/>
    </location>
</feature>
<dbReference type="Pfam" id="PF03239">
    <property type="entry name" value="FTR1"/>
    <property type="match status" value="1"/>
</dbReference>
<evidence type="ECO:0000313" key="8">
    <source>
        <dbReference type="Proteomes" id="UP000235005"/>
    </source>
</evidence>
<protein>
    <submittedName>
        <fullName evidence="7">FTR1 family iron permease</fullName>
    </submittedName>
</protein>
<dbReference type="GO" id="GO:0033573">
    <property type="term" value="C:high-affinity iron permease complex"/>
    <property type="evidence" value="ECO:0007669"/>
    <property type="project" value="InterPro"/>
</dbReference>
<reference evidence="7 8" key="1">
    <citation type="submission" date="2018-01" db="EMBL/GenBank/DDBJ databases">
        <title>The draft genome sequence of Halioglobus lutimaris HF004.</title>
        <authorList>
            <person name="Du Z.-J."/>
            <person name="Shi M.-J."/>
        </authorList>
    </citation>
    <scope>NUCLEOTIDE SEQUENCE [LARGE SCALE GENOMIC DNA]</scope>
    <source>
        <strain evidence="7 8">HF004</strain>
    </source>
</reference>
<evidence type="ECO:0000256" key="5">
    <source>
        <dbReference type="ARBA" id="ARBA00023136"/>
    </source>
</evidence>
<keyword evidence="4 6" id="KW-1133">Transmembrane helix</keyword>
<dbReference type="GO" id="GO:0015093">
    <property type="term" value="F:ferrous iron transmembrane transporter activity"/>
    <property type="evidence" value="ECO:0007669"/>
    <property type="project" value="TreeGrafter"/>
</dbReference>
<keyword evidence="3 6" id="KW-0812">Transmembrane</keyword>
<keyword evidence="8" id="KW-1185">Reference proteome</keyword>
<feature type="transmembrane region" description="Helical" evidence="6">
    <location>
        <begin position="232"/>
        <end position="252"/>
    </location>
</feature>
<dbReference type="PANTHER" id="PTHR31632">
    <property type="entry name" value="IRON TRANSPORTER FTH1"/>
    <property type="match status" value="1"/>
</dbReference>
<feature type="transmembrane region" description="Helical" evidence="6">
    <location>
        <begin position="73"/>
        <end position="92"/>
    </location>
</feature>